<evidence type="ECO:0000313" key="2">
    <source>
        <dbReference type="Proteomes" id="UP000245622"/>
    </source>
</evidence>
<proteinExistence type="predicted"/>
<dbReference type="InterPro" id="IPR012347">
    <property type="entry name" value="Ferritin-like"/>
</dbReference>
<reference evidence="1 2" key="1">
    <citation type="submission" date="2014-04" db="EMBL/GenBank/DDBJ databases">
        <authorList>
            <person name="Hornung B.V."/>
        </authorList>
    </citation>
    <scope>NUCLEOTIDE SEQUENCE [LARGE SCALE GENOMIC DNA]</scope>
    <source>
        <strain evidence="1 2">CRIB</strain>
    </source>
</reference>
<dbReference type="AlphaFoldDB" id="A0A1V1I099"/>
<dbReference type="Proteomes" id="UP000245622">
    <property type="component" value="Chromosome 1"/>
</dbReference>
<organism evidence="1 2">
    <name type="scientific">Romboutsia ilealis</name>
    <dbReference type="NCBI Taxonomy" id="1115758"/>
    <lineage>
        <taxon>Bacteria</taxon>
        <taxon>Bacillati</taxon>
        <taxon>Bacillota</taxon>
        <taxon>Clostridia</taxon>
        <taxon>Peptostreptococcales</taxon>
        <taxon>Peptostreptococcaceae</taxon>
        <taxon>Romboutsia</taxon>
    </lineage>
</organism>
<dbReference type="KEGG" id="ril:CRIB_897"/>
<gene>
    <name evidence="1" type="ORF">CRIB_897</name>
</gene>
<protein>
    <submittedName>
        <fullName evidence="1">Conserved domain protein</fullName>
    </submittedName>
</protein>
<keyword evidence="2" id="KW-1185">Reference proteome</keyword>
<evidence type="ECO:0000313" key="1">
    <source>
        <dbReference type="EMBL" id="CED93648.1"/>
    </source>
</evidence>
<accession>A0A1V1I099</accession>
<dbReference type="EMBL" id="LN555523">
    <property type="protein sequence ID" value="CED93648.1"/>
    <property type="molecule type" value="Genomic_DNA"/>
</dbReference>
<dbReference type="Gene3D" id="1.20.1260.10">
    <property type="match status" value="1"/>
</dbReference>
<name>A0A1V1I099_9FIRM</name>
<sequence length="144" mass="16408">MPNDDTIKLLNECNSGIKMGVQGINEVIIHADDKQLIDILNKYLKEHERLGNKTHEYLNKFHDNGKEPSTIATAMSWVKINFTMMQANQDEHIADLMTDGCNMGIKSIAKYLNKYPTALPEVKELASDVIKLEENFALDLRKFL</sequence>
<dbReference type="RefSeq" id="WP_180703346.1">
    <property type="nucleotide sequence ID" value="NZ_JAVSGX010000023.1"/>
</dbReference>
<dbReference type="GeneID" id="82205075"/>